<reference evidence="3" key="1">
    <citation type="submission" date="2022-10" db="EMBL/GenBank/DDBJ databases">
        <title>Genome assembly of Pristionchus species.</title>
        <authorList>
            <person name="Yoshida K."/>
            <person name="Sommer R.J."/>
        </authorList>
    </citation>
    <scope>NUCLEOTIDE SEQUENCE [LARGE SCALE GENOMIC DNA]</scope>
    <source>
        <strain evidence="3">RS5460</strain>
    </source>
</reference>
<feature type="non-terminal residue" evidence="2">
    <location>
        <position position="187"/>
    </location>
</feature>
<accession>A0AAN5D1Y5</accession>
<dbReference type="InterPro" id="IPR000210">
    <property type="entry name" value="BTB/POZ_dom"/>
</dbReference>
<proteinExistence type="predicted"/>
<dbReference type="Proteomes" id="UP001328107">
    <property type="component" value="Unassembled WGS sequence"/>
</dbReference>
<evidence type="ECO:0000259" key="1">
    <source>
        <dbReference type="PROSITE" id="PS50097"/>
    </source>
</evidence>
<dbReference type="PROSITE" id="PS50097">
    <property type="entry name" value="BTB"/>
    <property type="match status" value="1"/>
</dbReference>
<dbReference type="PANTHER" id="PTHR47022:SF1">
    <property type="entry name" value="BTB AND MATH DOMAIN-CONTAINING PROTEIN 36-RELATED"/>
    <property type="match status" value="1"/>
</dbReference>
<dbReference type="Pfam" id="PF00651">
    <property type="entry name" value="BTB"/>
    <property type="match status" value="1"/>
</dbReference>
<sequence length="187" mass="21161">RMASDFVLLWEINNATAAQAAGKTESEVFDEGGFKWTARAVQNAFGNTDFSLRCGVDHNGPWKCEGNVQLRYGEHSCNARPFNFHDNNSIWKLDNYDFWTFLTDDMYCFNDKTALEFHIYIISSEGTTWISDPGIFAGPNNMSNVILKIGDGRLHVSKEVLAIHSPVFKTLFFGHVAKKDKAKVRIN</sequence>
<dbReference type="Gene3D" id="2.60.210.10">
    <property type="entry name" value="Apoptosis, Tumor Necrosis Factor Receptor Associated Protein 2, Chain A"/>
    <property type="match status" value="1"/>
</dbReference>
<dbReference type="InterPro" id="IPR011333">
    <property type="entry name" value="SKP1/BTB/POZ_sf"/>
</dbReference>
<dbReference type="CDD" id="cd18186">
    <property type="entry name" value="BTB_POZ_ZBTB_KLHL-like"/>
    <property type="match status" value="1"/>
</dbReference>
<feature type="non-terminal residue" evidence="2">
    <location>
        <position position="1"/>
    </location>
</feature>
<dbReference type="InterPro" id="IPR008974">
    <property type="entry name" value="TRAF-like"/>
</dbReference>
<dbReference type="AlphaFoldDB" id="A0AAN5D1Y5"/>
<protein>
    <recommendedName>
        <fullName evidence="1">BTB domain-containing protein</fullName>
    </recommendedName>
</protein>
<dbReference type="EMBL" id="BTRK01000005">
    <property type="protein sequence ID" value="GMR55356.1"/>
    <property type="molecule type" value="Genomic_DNA"/>
</dbReference>
<name>A0AAN5D1Y5_9BILA</name>
<dbReference type="SUPFAM" id="SSF54695">
    <property type="entry name" value="POZ domain"/>
    <property type="match status" value="1"/>
</dbReference>
<organism evidence="2 3">
    <name type="scientific">Pristionchus mayeri</name>
    <dbReference type="NCBI Taxonomy" id="1317129"/>
    <lineage>
        <taxon>Eukaryota</taxon>
        <taxon>Metazoa</taxon>
        <taxon>Ecdysozoa</taxon>
        <taxon>Nematoda</taxon>
        <taxon>Chromadorea</taxon>
        <taxon>Rhabditida</taxon>
        <taxon>Rhabditina</taxon>
        <taxon>Diplogasteromorpha</taxon>
        <taxon>Diplogasteroidea</taxon>
        <taxon>Neodiplogasteridae</taxon>
        <taxon>Pristionchus</taxon>
    </lineage>
</organism>
<dbReference type="Gene3D" id="3.30.710.10">
    <property type="entry name" value="Potassium Channel Kv1.1, Chain A"/>
    <property type="match status" value="1"/>
</dbReference>
<gene>
    <name evidence="2" type="ORF">PMAYCL1PPCAC_25551</name>
</gene>
<dbReference type="SUPFAM" id="SSF49599">
    <property type="entry name" value="TRAF domain-like"/>
    <property type="match status" value="1"/>
</dbReference>
<dbReference type="PANTHER" id="PTHR47022">
    <property type="entry name" value="BTB AND MATH DOMAIN-CONTAINING PROTEIN 36-RELATED"/>
    <property type="match status" value="1"/>
</dbReference>
<evidence type="ECO:0000313" key="3">
    <source>
        <dbReference type="Proteomes" id="UP001328107"/>
    </source>
</evidence>
<comment type="caution">
    <text evidence="2">The sequence shown here is derived from an EMBL/GenBank/DDBJ whole genome shotgun (WGS) entry which is preliminary data.</text>
</comment>
<feature type="domain" description="BTB" evidence="1">
    <location>
        <begin position="143"/>
        <end position="187"/>
    </location>
</feature>
<keyword evidence="3" id="KW-1185">Reference proteome</keyword>
<evidence type="ECO:0000313" key="2">
    <source>
        <dbReference type="EMBL" id="GMR55356.1"/>
    </source>
</evidence>